<dbReference type="EC" id="4.3.2.9" evidence="1"/>
<dbReference type="Gene3D" id="3.10.490.10">
    <property type="entry name" value="Gamma-glutamyl cyclotransferase-like"/>
    <property type="match status" value="1"/>
</dbReference>
<evidence type="ECO:0000313" key="6">
    <source>
        <dbReference type="Proteomes" id="UP001497497"/>
    </source>
</evidence>
<dbReference type="AlphaFoldDB" id="A0AAV2HHH9"/>
<dbReference type="EMBL" id="CAXITT010000139">
    <property type="protein sequence ID" value="CAL1533274.1"/>
    <property type="molecule type" value="Genomic_DNA"/>
</dbReference>
<dbReference type="CDD" id="cd06661">
    <property type="entry name" value="GGCT_like"/>
    <property type="match status" value="1"/>
</dbReference>
<sequence length="194" mass="22448">MEASKMENSVSSSCRGTDTFKYFSYGSNLLRERILVNNPSAKFFGIGKLTSYRLTFDTPKDLEDNPWFGAAATIREGSPTDYVWGVVWELKMEHLRTLDEQEMGYKAYQVIVEVGEEKIPCRTYEMYLEPNGDKHPSPYYLKVMLDGAKQNRIPEDYVKFLESVPHNGNQDPPPRYLKIMELIEKFRQEHDGGL</sequence>
<dbReference type="SUPFAM" id="SSF110857">
    <property type="entry name" value="Gamma-glutamyl cyclotransferase-like"/>
    <property type="match status" value="1"/>
</dbReference>
<keyword evidence="2" id="KW-0456">Lyase</keyword>
<dbReference type="Proteomes" id="UP001497497">
    <property type="component" value="Unassembled WGS sequence"/>
</dbReference>
<evidence type="ECO:0000256" key="3">
    <source>
        <dbReference type="PIRSR" id="PIRSR617939-1"/>
    </source>
</evidence>
<dbReference type="PANTHER" id="PTHR12935:SF0">
    <property type="entry name" value="GAMMA-GLUTAMYLCYCLOTRANSFERASE"/>
    <property type="match status" value="1"/>
</dbReference>
<keyword evidence="6" id="KW-1185">Reference proteome</keyword>
<accession>A0AAV2HHH9</accession>
<dbReference type="InterPro" id="IPR017939">
    <property type="entry name" value="G-Glutamylcylcotransferase"/>
</dbReference>
<dbReference type="InterPro" id="IPR013024">
    <property type="entry name" value="GGCT-like"/>
</dbReference>
<organism evidence="5 6">
    <name type="scientific">Lymnaea stagnalis</name>
    <name type="common">Great pond snail</name>
    <name type="synonym">Helix stagnalis</name>
    <dbReference type="NCBI Taxonomy" id="6523"/>
    <lineage>
        <taxon>Eukaryota</taxon>
        <taxon>Metazoa</taxon>
        <taxon>Spiralia</taxon>
        <taxon>Lophotrochozoa</taxon>
        <taxon>Mollusca</taxon>
        <taxon>Gastropoda</taxon>
        <taxon>Heterobranchia</taxon>
        <taxon>Euthyneura</taxon>
        <taxon>Panpulmonata</taxon>
        <taxon>Hygrophila</taxon>
        <taxon>Lymnaeoidea</taxon>
        <taxon>Lymnaeidae</taxon>
        <taxon>Lymnaea</taxon>
    </lineage>
</organism>
<feature type="active site" description="Proton acceptor" evidence="3">
    <location>
        <position position="102"/>
    </location>
</feature>
<dbReference type="Pfam" id="PF13772">
    <property type="entry name" value="AIG2_2"/>
    <property type="match status" value="1"/>
</dbReference>
<protein>
    <recommendedName>
        <fullName evidence="1">gamma-glutamylcyclotransferase</fullName>
        <ecNumber evidence="1">4.3.2.9</ecNumber>
    </recommendedName>
</protein>
<feature type="binding site" evidence="4">
    <location>
        <position position="140"/>
    </location>
    <ligand>
        <name>substrate</name>
    </ligand>
</feature>
<evidence type="ECO:0000256" key="4">
    <source>
        <dbReference type="PIRSR" id="PIRSR617939-2"/>
    </source>
</evidence>
<evidence type="ECO:0000256" key="2">
    <source>
        <dbReference type="ARBA" id="ARBA00023239"/>
    </source>
</evidence>
<evidence type="ECO:0000313" key="5">
    <source>
        <dbReference type="EMBL" id="CAL1533274.1"/>
    </source>
</evidence>
<comment type="caution">
    <text evidence="5">The sequence shown here is derived from an EMBL/GenBank/DDBJ whole genome shotgun (WGS) entry which is preliminary data.</text>
</comment>
<feature type="binding site" evidence="4">
    <location>
        <begin position="22"/>
        <end position="27"/>
    </location>
    <ligand>
        <name>substrate</name>
    </ligand>
</feature>
<dbReference type="InterPro" id="IPR036568">
    <property type="entry name" value="GGCT-like_sf"/>
</dbReference>
<dbReference type="PANTHER" id="PTHR12935">
    <property type="entry name" value="GAMMA-GLUTAMYLCYCLOTRANSFERASE"/>
    <property type="match status" value="1"/>
</dbReference>
<dbReference type="GO" id="GO:0003839">
    <property type="term" value="F:gamma-glutamylcyclotransferase activity"/>
    <property type="evidence" value="ECO:0007669"/>
    <property type="project" value="UniProtKB-EC"/>
</dbReference>
<evidence type="ECO:0000256" key="1">
    <source>
        <dbReference type="ARBA" id="ARBA00012346"/>
    </source>
</evidence>
<proteinExistence type="predicted"/>
<name>A0AAV2HHH9_LYMST</name>
<gene>
    <name evidence="5" type="ORF">GSLYS_00007292001</name>
</gene>
<reference evidence="5 6" key="1">
    <citation type="submission" date="2024-04" db="EMBL/GenBank/DDBJ databases">
        <authorList>
            <consortium name="Genoscope - CEA"/>
            <person name="William W."/>
        </authorList>
    </citation>
    <scope>NUCLEOTIDE SEQUENCE [LARGE SCALE GENOMIC DNA]</scope>
</reference>